<protein>
    <recommendedName>
        <fullName evidence="7">UDP-N-acetylglucosamine--peptide N-acetylglucosaminyltransferase SPINDLY</fullName>
    </recommendedName>
</protein>
<dbReference type="Pfam" id="PF13432">
    <property type="entry name" value="TPR_16"/>
    <property type="match status" value="1"/>
</dbReference>
<feature type="repeat" description="TPR" evidence="3">
    <location>
        <begin position="490"/>
        <end position="523"/>
    </location>
</feature>
<reference evidence="5" key="1">
    <citation type="submission" date="2023-10" db="EMBL/GenBank/DDBJ databases">
        <authorList>
            <person name="Chen Y."/>
            <person name="Shah S."/>
            <person name="Dougan E. K."/>
            <person name="Thang M."/>
            <person name="Chan C."/>
        </authorList>
    </citation>
    <scope>NUCLEOTIDE SEQUENCE [LARGE SCALE GENOMIC DNA]</scope>
</reference>
<comment type="caution">
    <text evidence="5">The sequence shown here is derived from an EMBL/GenBank/DDBJ whole genome shotgun (WGS) entry which is preliminary data.</text>
</comment>
<evidence type="ECO:0008006" key="7">
    <source>
        <dbReference type="Google" id="ProtNLM"/>
    </source>
</evidence>
<dbReference type="PROSITE" id="PS50005">
    <property type="entry name" value="TPR"/>
    <property type="match status" value="8"/>
</dbReference>
<feature type="repeat" description="TPR" evidence="3">
    <location>
        <begin position="558"/>
        <end position="591"/>
    </location>
</feature>
<feature type="repeat" description="TPR" evidence="3">
    <location>
        <begin position="320"/>
        <end position="353"/>
    </location>
</feature>
<evidence type="ECO:0000256" key="1">
    <source>
        <dbReference type="ARBA" id="ARBA00022803"/>
    </source>
</evidence>
<dbReference type="Pfam" id="PF12895">
    <property type="entry name" value="ANAPC3"/>
    <property type="match status" value="1"/>
</dbReference>
<gene>
    <name evidence="5" type="ORF">PCOR1329_LOCUS9400</name>
</gene>
<proteinExistence type="inferred from homology"/>
<feature type="compositionally biased region" description="Gly residues" evidence="4">
    <location>
        <begin position="779"/>
        <end position="799"/>
    </location>
</feature>
<feature type="repeat" description="TPR" evidence="3">
    <location>
        <begin position="456"/>
        <end position="489"/>
    </location>
</feature>
<feature type="compositionally biased region" description="Low complexity" evidence="4">
    <location>
        <begin position="715"/>
        <end position="730"/>
    </location>
</feature>
<feature type="repeat" description="TPR" evidence="3">
    <location>
        <begin position="388"/>
        <end position="421"/>
    </location>
</feature>
<dbReference type="EMBL" id="CAUYUJ010002614">
    <property type="protein sequence ID" value="CAK0801552.1"/>
    <property type="molecule type" value="Genomic_DNA"/>
</dbReference>
<organism evidence="5 6">
    <name type="scientific">Prorocentrum cordatum</name>
    <dbReference type="NCBI Taxonomy" id="2364126"/>
    <lineage>
        <taxon>Eukaryota</taxon>
        <taxon>Sar</taxon>
        <taxon>Alveolata</taxon>
        <taxon>Dinophyceae</taxon>
        <taxon>Prorocentrales</taxon>
        <taxon>Prorocentraceae</taxon>
        <taxon>Prorocentrum</taxon>
    </lineage>
</organism>
<evidence type="ECO:0000313" key="6">
    <source>
        <dbReference type="Proteomes" id="UP001189429"/>
    </source>
</evidence>
<dbReference type="SUPFAM" id="SSF48452">
    <property type="entry name" value="TPR-like"/>
    <property type="match status" value="3"/>
</dbReference>
<evidence type="ECO:0000256" key="4">
    <source>
        <dbReference type="SAM" id="MobiDB-lite"/>
    </source>
</evidence>
<dbReference type="PANTHER" id="PTHR12558">
    <property type="entry name" value="CELL DIVISION CYCLE 16,23,27"/>
    <property type="match status" value="1"/>
</dbReference>
<feature type="repeat" description="TPR" evidence="3">
    <location>
        <begin position="422"/>
        <end position="455"/>
    </location>
</feature>
<accession>A0ABN9Q9T1</accession>
<feature type="compositionally biased region" description="Gly residues" evidence="4">
    <location>
        <begin position="891"/>
        <end position="925"/>
    </location>
</feature>
<dbReference type="SMART" id="SM00028">
    <property type="entry name" value="TPR"/>
    <property type="match status" value="8"/>
</dbReference>
<keyword evidence="1 3" id="KW-0802">TPR repeat</keyword>
<dbReference type="InterPro" id="IPR011990">
    <property type="entry name" value="TPR-like_helical_dom_sf"/>
</dbReference>
<dbReference type="Pfam" id="PF13181">
    <property type="entry name" value="TPR_8"/>
    <property type="match status" value="2"/>
</dbReference>
<dbReference type="Gene3D" id="1.25.40.10">
    <property type="entry name" value="Tetratricopeptide repeat domain"/>
    <property type="match status" value="4"/>
</dbReference>
<evidence type="ECO:0000256" key="3">
    <source>
        <dbReference type="PROSITE-ProRule" id="PRU00339"/>
    </source>
</evidence>
<feature type="repeat" description="TPR" evidence="3">
    <location>
        <begin position="524"/>
        <end position="557"/>
    </location>
</feature>
<comment type="similarity">
    <text evidence="2">Belongs to the APC3/CDC27 family.</text>
</comment>
<dbReference type="InterPro" id="IPR019734">
    <property type="entry name" value="TPR_rpt"/>
</dbReference>
<feature type="region of interest" description="Disordered" evidence="4">
    <location>
        <begin position="813"/>
        <end position="931"/>
    </location>
</feature>
<evidence type="ECO:0000256" key="2">
    <source>
        <dbReference type="ARBA" id="ARBA00038210"/>
    </source>
</evidence>
<feature type="compositionally biased region" description="Basic and acidic residues" evidence="4">
    <location>
        <begin position="1068"/>
        <end position="1078"/>
    </location>
</feature>
<feature type="region of interest" description="Disordered" evidence="4">
    <location>
        <begin position="1054"/>
        <end position="1078"/>
    </location>
</feature>
<feature type="compositionally biased region" description="Low complexity" evidence="4">
    <location>
        <begin position="850"/>
        <end position="881"/>
    </location>
</feature>
<keyword evidence="6" id="KW-1185">Reference proteome</keyword>
<sequence>MLQRLREGGARRPRVLSDHFIWKQAIFFAERLVAECPCEEMTYLLALAYFHNQEISRAHWHLQDSRSPEARYLLARCCVLLQKLDEGEAALMMGPAGLNGSVGDVANGAAGLFLLGQIREKQSRAEQAIECYAKSVELCPFMWEAYERWSWLVHGSALANRALASSMAAKTFTDERLSQSVAALEGPAGQLPGAPHGNATASQRLSLHAAPAAPLRSFVPAPRSDREQHRRDRHGAADASGRRPGGGGGAAQHAQDARDPAQGRRQAAAGDRGGGPDGAEVSLAGLLGRLGTCLHAMHGFETRQAVQLLGALPRRHYETGYVLDLVGICHLESSEYAMAEQAFQQARRIDPRRVEGLEFYSTTLWHLGRDLELGHLAQQCLHWDQTRPQVWCVVGNCFSRQKEHDVAIKFFKRAIQLDPSFTYAYTLCGHEFVANEKFDKAVPMYEQAVGLDPRHYNAWWGLGNIYQRQEEHDSARTHLMKALEINRNNSTLRCYLGMVLDSLNEPLLALQNFDRAVQIEPQNGMAHFHKGCVLMSVERYEDALAALREVVALAPKDSAVHFQIGKVYMKLQQDQNALVHFNAAMDLNRDSKDYHIIKTHIEQLHVRGASAAPSAAAAALVAGSAAPTAAPADLPHLALEASERAPAVQAQINSVRARLSQCTDAAEANALSSALTGLYQELEGARRGARRHAAASSSAGAQERLERQQFFPAAAAHPHAGHGVPAALPHFGGASPQPARAAGATRWPAHAPAAHAPAGGSPVGRGAPAAEPPRTPAAAGGGPHAAGGRGPPPVGGRGAAGTERLERQQFFPAAAAHPHDPDACLARTDSPARHGVPAALPHFGGASPQPARAAGATRWPAHAPAAHAPAGGSPVGRGAPAAEPPRTPAAAGGGPHAAGGRGPPPVGGRGAAGTAGAAGRGGAGGQQHTTSMGSKTLEYAMAPHVHRTPTSSTKGLAIHSGCYPVASYLRAGQHGEHPVRQVAVAACNGTEHLFGKLRPLGEPRGTALSPRHCSSNSCHTASTPLTPCRCASTLRHGACSAAIAGIAAAQLQQQQGLDGELQARGRVQRREGRRGAQR</sequence>
<evidence type="ECO:0000313" key="5">
    <source>
        <dbReference type="EMBL" id="CAK0801552.1"/>
    </source>
</evidence>
<name>A0ABN9Q9T1_9DINO</name>
<feature type="repeat" description="TPR" evidence="3">
    <location>
        <begin position="109"/>
        <end position="142"/>
    </location>
</feature>
<feature type="compositionally biased region" description="Low complexity" evidence="4">
    <location>
        <begin position="738"/>
        <end position="769"/>
    </location>
</feature>
<feature type="compositionally biased region" description="Basic and acidic residues" evidence="4">
    <location>
        <begin position="223"/>
        <end position="236"/>
    </location>
</feature>
<feature type="region of interest" description="Disordered" evidence="4">
    <location>
        <begin position="213"/>
        <end position="277"/>
    </location>
</feature>
<feature type="compositionally biased region" description="Low complexity" evidence="4">
    <location>
        <begin position="1054"/>
        <end position="1065"/>
    </location>
</feature>
<dbReference type="PANTHER" id="PTHR12558:SF13">
    <property type="entry name" value="CELL DIVISION CYCLE PROTEIN 27 HOMOLOG"/>
    <property type="match status" value="1"/>
</dbReference>
<feature type="region of interest" description="Disordered" evidence="4">
    <location>
        <begin position="715"/>
        <end position="800"/>
    </location>
</feature>
<dbReference type="Pfam" id="PF14559">
    <property type="entry name" value="TPR_19"/>
    <property type="match status" value="1"/>
</dbReference>
<dbReference type="Proteomes" id="UP001189429">
    <property type="component" value="Unassembled WGS sequence"/>
</dbReference>